<gene>
    <name evidence="1" type="primary">pglZ</name>
    <name evidence="1" type="ORF">H9875_01385</name>
</gene>
<dbReference type="NCBIfam" id="TIGR02687">
    <property type="entry name" value="BREX-1 system phosphatase PglZ type A"/>
    <property type="match status" value="1"/>
</dbReference>
<reference evidence="1" key="2">
    <citation type="submission" date="2021-04" db="EMBL/GenBank/DDBJ databases">
        <authorList>
            <person name="Gilroy R."/>
        </authorList>
    </citation>
    <scope>NUCLEOTIDE SEQUENCE</scope>
    <source>
        <strain evidence="1">CHK173-259</strain>
    </source>
</reference>
<comment type="caution">
    <text evidence="1">The sequence shown here is derived from an EMBL/GenBank/DDBJ whole genome shotgun (WGS) entry which is preliminary data.</text>
</comment>
<dbReference type="EMBL" id="DXGJ01000014">
    <property type="protein sequence ID" value="HIW71256.1"/>
    <property type="molecule type" value="Genomic_DNA"/>
</dbReference>
<reference evidence="1" key="1">
    <citation type="journal article" date="2021" name="PeerJ">
        <title>Extensive microbial diversity within the chicken gut microbiome revealed by metagenomics and culture.</title>
        <authorList>
            <person name="Gilroy R."/>
            <person name="Ravi A."/>
            <person name="Getino M."/>
            <person name="Pursley I."/>
            <person name="Horton D.L."/>
            <person name="Alikhan N.F."/>
            <person name="Baker D."/>
            <person name="Gharbi K."/>
            <person name="Hall N."/>
            <person name="Watson M."/>
            <person name="Adriaenssens E.M."/>
            <person name="Foster-Nyarko E."/>
            <person name="Jarju S."/>
            <person name="Secka A."/>
            <person name="Antonio M."/>
            <person name="Oren A."/>
            <person name="Chaudhuri R.R."/>
            <person name="La Ragione R."/>
            <person name="Hildebrand F."/>
            <person name="Pallen M.J."/>
        </authorList>
    </citation>
    <scope>NUCLEOTIDE SEQUENCE</scope>
    <source>
        <strain evidence="1">CHK173-259</strain>
    </source>
</reference>
<evidence type="ECO:0000313" key="2">
    <source>
        <dbReference type="Proteomes" id="UP000886822"/>
    </source>
</evidence>
<dbReference type="Pfam" id="PF08665">
    <property type="entry name" value="PglZ"/>
    <property type="match status" value="1"/>
</dbReference>
<dbReference type="AlphaFoldDB" id="A0A9D1QSK4"/>
<accession>A0A9D1QSK4</accession>
<dbReference type="Proteomes" id="UP000886822">
    <property type="component" value="Unassembled WGS sequence"/>
</dbReference>
<protein>
    <submittedName>
        <fullName evidence="1">BREX-1 system phosphatase PglZ type A</fullName>
    </submittedName>
</protein>
<sequence length="845" mass="97112">MADVDIEQITKTLIERFTQPQQFIFWYDNQGEFQDKLPEIRAALQGVAEVVVLKMGYQLAIKRQLLAFPQNKKALVYSPDPQPALAQDHLRSVMLYSGSFTADSREILRKDLALPVSLRVFINDHMKFFDSKERRQRFSTYDLQSYLVVPEFAIMAAVARLKQPLVDFFDILQLVLDAGVDDNAILRNFERYQVADRFWLELKTRFGYASDTPNLPDFVIGLYLTTAYQQMRQSFPTNLSKYDFSHNLANVQTLVQQFSSRNQGKQPDHFKQLAQYVWQTVDGRRIFADTKIENIAKADVFPQFDKMLLLWIQERLTLTDVDSQLNGRSIGEFTKWRSDNTHYGKAEYQKLYQMMRKAWYLVRDLRSVSFDNQSQAKLLNEYITKGYRTDTDYRKFIRNYREIENPDPYVSTKALVDGTYVNKFLNEGISAWTQQLDFNSIDPVHLQQNFYKNHISAEQNRIVVIISDAFRFEAAKELEKQLGQSDQVKDLKMDYLVTGLPSVTYMGMPAMLPHRTLNLVDKTLRVDGQPAVNREQRQAILQAQNTNSAAYALDDLKSAPSAEIRAKFAGKEVVYIYHNQIDTTADNLKSEDSTFQATDEAIAEIRLMISRLRTLSISHVLVTADHGYLYRDSPLEEADKITIDQTAGEFKSQRYLVTNQDIKKLGIGRQRLGDLLGNDDARYVYYPKTANVFHAPGGVNYVHGGASLQEMLVPLLDVRTTTNRSTAQDVRLELVNASKRITSLTVPVVLRQSEPIGATVIPAEFNLYFVDEQGQQISGLITINANSQSTEVRDRIQHAEIILANRHYDKTAAYYLIIKNKNPQVHDQQKIPFDMDIADLSDFDF</sequence>
<organism evidence="1 2">
    <name type="scientific">Candidatus Levilactobacillus faecigallinarum</name>
    <dbReference type="NCBI Taxonomy" id="2838638"/>
    <lineage>
        <taxon>Bacteria</taxon>
        <taxon>Bacillati</taxon>
        <taxon>Bacillota</taxon>
        <taxon>Bacilli</taxon>
        <taxon>Lactobacillales</taxon>
        <taxon>Lactobacillaceae</taxon>
        <taxon>Levilactobacillus</taxon>
    </lineage>
</organism>
<proteinExistence type="predicted"/>
<evidence type="ECO:0000313" key="1">
    <source>
        <dbReference type="EMBL" id="HIW71256.1"/>
    </source>
</evidence>
<dbReference type="InterPro" id="IPR014060">
    <property type="entry name" value="PglZ"/>
</dbReference>
<name>A0A9D1QSK4_9LACO</name>